<evidence type="ECO:0000259" key="9">
    <source>
        <dbReference type="Pfam" id="PF00408"/>
    </source>
</evidence>
<proteinExistence type="inferred from homology"/>
<dbReference type="Gene3D" id="3.30.310.50">
    <property type="entry name" value="Alpha-D-phosphohexomutase, C-terminal domain"/>
    <property type="match status" value="1"/>
</dbReference>
<comment type="caution">
    <text evidence="13">The sequence shown here is derived from an EMBL/GenBank/DDBJ whole genome shotgun (WGS) entry which is preliminary data.</text>
</comment>
<evidence type="ECO:0000313" key="13">
    <source>
        <dbReference type="EMBL" id="MBC5999936.1"/>
    </source>
</evidence>
<name>A0A923SNA3_9FIRM</name>
<gene>
    <name evidence="13" type="ORF">H8876_07985</name>
</gene>
<dbReference type="GO" id="GO:0004614">
    <property type="term" value="F:phosphoglucomutase activity"/>
    <property type="evidence" value="ECO:0007669"/>
    <property type="project" value="UniProtKB-EC"/>
</dbReference>
<evidence type="ECO:0000256" key="6">
    <source>
        <dbReference type="ARBA" id="ARBA00022723"/>
    </source>
</evidence>
<evidence type="ECO:0000256" key="1">
    <source>
        <dbReference type="ARBA" id="ARBA00000443"/>
    </source>
</evidence>
<dbReference type="InterPro" id="IPR005846">
    <property type="entry name" value="A-D-PHexomutase_a/b/a-III"/>
</dbReference>
<evidence type="ECO:0000256" key="2">
    <source>
        <dbReference type="ARBA" id="ARBA00001946"/>
    </source>
</evidence>
<dbReference type="InterPro" id="IPR005844">
    <property type="entry name" value="A-D-PHexomutase_a/b/a-I"/>
</dbReference>
<dbReference type="CDD" id="cd05799">
    <property type="entry name" value="PGM2"/>
    <property type="match status" value="1"/>
</dbReference>
<dbReference type="InterPro" id="IPR005845">
    <property type="entry name" value="A-D-PHexomutase_a/b/a-II"/>
</dbReference>
<dbReference type="Pfam" id="PF00408">
    <property type="entry name" value="PGM_PMM_IV"/>
    <property type="match status" value="1"/>
</dbReference>
<dbReference type="SUPFAM" id="SSF53738">
    <property type="entry name" value="Phosphoglucomutase, first 3 domains"/>
    <property type="match status" value="3"/>
</dbReference>
<dbReference type="InterPro" id="IPR016055">
    <property type="entry name" value="A-D-PHexomutase_a/b/a-I/II/III"/>
</dbReference>
<comment type="similarity">
    <text evidence="3">Belongs to the phosphohexose mutase family.</text>
</comment>
<keyword evidence="14" id="KW-1185">Reference proteome</keyword>
<evidence type="ECO:0000256" key="4">
    <source>
        <dbReference type="ARBA" id="ARBA00012728"/>
    </source>
</evidence>
<keyword evidence="7" id="KW-0460">Magnesium</keyword>
<keyword evidence="5" id="KW-0597">Phosphoprotein</keyword>
<dbReference type="EMBL" id="JACRWC010000102">
    <property type="protein sequence ID" value="MBC5999936.1"/>
    <property type="molecule type" value="Genomic_DNA"/>
</dbReference>
<dbReference type="Pfam" id="PF02879">
    <property type="entry name" value="PGM_PMM_II"/>
    <property type="match status" value="1"/>
</dbReference>
<dbReference type="Proteomes" id="UP000644115">
    <property type="component" value="Unassembled WGS sequence"/>
</dbReference>
<dbReference type="AlphaFoldDB" id="A0A923SNA3"/>
<comment type="catalytic activity">
    <reaction evidence="1">
        <text>alpha-D-glucose 1-phosphate = alpha-D-glucose 6-phosphate</text>
        <dbReference type="Rhea" id="RHEA:23536"/>
        <dbReference type="ChEBI" id="CHEBI:58225"/>
        <dbReference type="ChEBI" id="CHEBI:58601"/>
        <dbReference type="EC" id="5.4.2.2"/>
    </reaction>
</comment>
<evidence type="ECO:0000313" key="14">
    <source>
        <dbReference type="Proteomes" id="UP000644115"/>
    </source>
</evidence>
<organism evidence="13 14">
    <name type="scientific">Lentihominibacter faecis</name>
    <dbReference type="NCBI Taxonomy" id="2764712"/>
    <lineage>
        <taxon>Bacteria</taxon>
        <taxon>Bacillati</taxon>
        <taxon>Bacillota</taxon>
        <taxon>Clostridia</taxon>
        <taxon>Peptostreptococcales</taxon>
        <taxon>Anaerovoracaceae</taxon>
        <taxon>Lentihominibacter</taxon>
    </lineage>
</organism>
<dbReference type="PANTHER" id="PTHR45745:SF1">
    <property type="entry name" value="PHOSPHOGLUCOMUTASE 2B-RELATED"/>
    <property type="match status" value="1"/>
</dbReference>
<dbReference type="GO" id="GO:0005975">
    <property type="term" value="P:carbohydrate metabolic process"/>
    <property type="evidence" value="ECO:0007669"/>
    <property type="project" value="InterPro"/>
</dbReference>
<evidence type="ECO:0000256" key="3">
    <source>
        <dbReference type="ARBA" id="ARBA00010231"/>
    </source>
</evidence>
<keyword evidence="8" id="KW-0413">Isomerase</keyword>
<dbReference type="InterPro" id="IPR005843">
    <property type="entry name" value="A-D-PHexomutase_C"/>
</dbReference>
<evidence type="ECO:0000256" key="7">
    <source>
        <dbReference type="ARBA" id="ARBA00022842"/>
    </source>
</evidence>
<dbReference type="Gene3D" id="3.40.120.10">
    <property type="entry name" value="Alpha-D-Glucose-1,6-Bisphosphate, subunit A, domain 3"/>
    <property type="match status" value="3"/>
</dbReference>
<dbReference type="InterPro" id="IPR036900">
    <property type="entry name" value="A-D-PHexomutase_C_sf"/>
</dbReference>
<dbReference type="GO" id="GO:0006166">
    <property type="term" value="P:purine ribonucleoside salvage"/>
    <property type="evidence" value="ECO:0007669"/>
    <property type="project" value="TreeGrafter"/>
</dbReference>
<dbReference type="Pfam" id="PF02878">
    <property type="entry name" value="PGM_PMM_I"/>
    <property type="match status" value="1"/>
</dbReference>
<accession>A0A923SNA3</accession>
<dbReference type="GO" id="GO:0046872">
    <property type="term" value="F:metal ion binding"/>
    <property type="evidence" value="ECO:0007669"/>
    <property type="project" value="UniProtKB-KW"/>
</dbReference>
<feature type="domain" description="Alpha-D-phosphohexomutase alpha/beta/alpha" evidence="11">
    <location>
        <begin position="217"/>
        <end position="308"/>
    </location>
</feature>
<comment type="cofactor">
    <cofactor evidence="2">
        <name>Mg(2+)</name>
        <dbReference type="ChEBI" id="CHEBI:18420"/>
    </cofactor>
</comment>
<evidence type="ECO:0000259" key="12">
    <source>
        <dbReference type="Pfam" id="PF02880"/>
    </source>
</evidence>
<protein>
    <recommendedName>
        <fullName evidence="4">phosphoglucomutase (alpha-D-glucose-1,6-bisphosphate-dependent)</fullName>
        <ecNumber evidence="4">5.4.2.2</ecNumber>
    </recommendedName>
</protein>
<reference evidence="13" key="1">
    <citation type="submission" date="2020-08" db="EMBL/GenBank/DDBJ databases">
        <authorList>
            <person name="Liu C."/>
            <person name="Sun Q."/>
        </authorList>
    </citation>
    <scope>NUCLEOTIDE SEQUENCE</scope>
    <source>
        <strain evidence="13">BX16</strain>
    </source>
</reference>
<feature type="domain" description="Alpha-D-phosphohexomutase alpha/beta/alpha" evidence="12">
    <location>
        <begin position="320"/>
        <end position="439"/>
    </location>
</feature>
<dbReference type="PANTHER" id="PTHR45745">
    <property type="entry name" value="PHOSPHOMANNOMUTASE 45A"/>
    <property type="match status" value="1"/>
</dbReference>
<dbReference type="Pfam" id="PF02880">
    <property type="entry name" value="PGM_PMM_III"/>
    <property type="match status" value="1"/>
</dbReference>
<sequence>MKKKHRIDHRFKTEYEKWCLLPDLTEEERKLLVSMTEEEQQECFYRQVPFGTAGMRGKVGLGSNRINRYTIRLAAWGMAQVLGAGKKVAIAYDTRLDSKNFAEEAAKVLAEAGLDVLIFDRYSPVPLLSYTVRELHCDGGIVITASHNTKAYNGFKTYEASGAQMGPNKTEEIFRWMLKKADPLDVPHCDDLAQENIEWIGEDIAEKFTSAAVDCSKLNDSSAKKDLSIVYTPLFGSGRDFVLDALEKDGFSQVHLVKKQAGFDGKFPGLRKPNPEEPEVFRIAEREALREHADLMIATDPDSDRIGAGVICDSKAFFFTGNQIGALLADFLSRQGSVKGKIMVTTVVTGDLGSRIVTSRGATVIHTLTGSKFVCEEMNHMEAGEFLLGYEESHGYIGGMHIRDKDGVLAAMLLCETAAWHKTQGKTLLDALEDLYQEYGYYIDEQDSFVFEGAKGAKEMQKIMARLRSRRGSVFAPLGKPDKILDYEKGVDELPRSNVLKFFFPNGSWVAVRPSGTEPKIKFYYCIRGKDQRQAQDLYEAVQTSVEEFLRTF</sequence>
<keyword evidence="6" id="KW-0479">Metal-binding</keyword>
<evidence type="ECO:0000259" key="10">
    <source>
        <dbReference type="Pfam" id="PF02878"/>
    </source>
</evidence>
<dbReference type="GO" id="GO:0008973">
    <property type="term" value="F:phosphopentomutase activity"/>
    <property type="evidence" value="ECO:0007669"/>
    <property type="project" value="TreeGrafter"/>
</dbReference>
<dbReference type="EC" id="5.4.2.2" evidence="4"/>
<feature type="domain" description="Alpha-D-phosphohexomutase C-terminal" evidence="9">
    <location>
        <begin position="480"/>
        <end position="538"/>
    </location>
</feature>
<dbReference type="RefSeq" id="WP_249287304.1">
    <property type="nucleotide sequence ID" value="NZ_JACRWC010000102.1"/>
</dbReference>
<feature type="domain" description="Alpha-D-phosphohexomutase alpha/beta/alpha" evidence="10">
    <location>
        <begin position="50"/>
        <end position="178"/>
    </location>
</feature>
<evidence type="ECO:0000256" key="5">
    <source>
        <dbReference type="ARBA" id="ARBA00022553"/>
    </source>
</evidence>
<evidence type="ECO:0000259" key="11">
    <source>
        <dbReference type="Pfam" id="PF02879"/>
    </source>
</evidence>
<dbReference type="SUPFAM" id="SSF55957">
    <property type="entry name" value="Phosphoglucomutase, C-terminal domain"/>
    <property type="match status" value="1"/>
</dbReference>
<evidence type="ECO:0000256" key="8">
    <source>
        <dbReference type="ARBA" id="ARBA00023235"/>
    </source>
</evidence>